<dbReference type="RefSeq" id="YP_009668389.1">
    <property type="nucleotide sequence ID" value="NC_043787.1"/>
</dbReference>
<feature type="domain" description="ATPase AAA-type core" evidence="8">
    <location>
        <begin position="1333"/>
        <end position="1478"/>
    </location>
</feature>
<dbReference type="GeneID" id="40873900"/>
<evidence type="ECO:0000256" key="6">
    <source>
        <dbReference type="ARBA" id="ARBA00022840"/>
    </source>
</evidence>
<gene>
    <name evidence="9" type="primary">ycf2</name>
</gene>
<keyword evidence="6" id="KW-0067">ATP-binding</keyword>
<dbReference type="GO" id="GO:0009536">
    <property type="term" value="C:plastid"/>
    <property type="evidence" value="ECO:0007669"/>
    <property type="project" value="UniProtKB-SubCell"/>
</dbReference>
<evidence type="ECO:0000313" key="9">
    <source>
        <dbReference type="EMBL" id="QCW59164.1"/>
    </source>
</evidence>
<evidence type="ECO:0000259" key="8">
    <source>
        <dbReference type="Pfam" id="PF00004"/>
    </source>
</evidence>
<dbReference type="PANTHER" id="PTHR33078">
    <property type="entry name" value="PROTEIN YCF2-RELATED"/>
    <property type="match status" value="1"/>
</dbReference>
<dbReference type="InterPro" id="IPR027417">
    <property type="entry name" value="P-loop_NTPase"/>
</dbReference>
<geneLocation type="chloroplast" evidence="9"/>
<organism evidence="9">
    <name type="scientific">Calypogeia fissa</name>
    <name type="common">Common pouchwort</name>
    <name type="synonym">Mnium fissum</name>
    <dbReference type="NCBI Taxonomy" id="362796"/>
    <lineage>
        <taxon>Eukaryota</taxon>
        <taxon>Viridiplantae</taxon>
        <taxon>Streptophyta</taxon>
        <taxon>Embryophyta</taxon>
        <taxon>Marchantiophyta</taxon>
        <taxon>Jungermanniopsida</taxon>
        <taxon>Jungermanniidae</taxon>
        <taxon>Jungermanniales</taxon>
        <taxon>Jungermanniineae</taxon>
        <taxon>Calypogeiaceae</taxon>
        <taxon>Calypogeia</taxon>
    </lineage>
</organism>
<dbReference type="GO" id="GO:0005524">
    <property type="term" value="F:ATP binding"/>
    <property type="evidence" value="ECO:0007669"/>
    <property type="project" value="UniProtKB-KW"/>
</dbReference>
<keyword evidence="7" id="KW-1133">Transmembrane helix</keyword>
<evidence type="ECO:0000256" key="2">
    <source>
        <dbReference type="ARBA" id="ARBA00004474"/>
    </source>
</evidence>
<evidence type="ECO:0000256" key="7">
    <source>
        <dbReference type="SAM" id="Phobius"/>
    </source>
</evidence>
<protein>
    <submittedName>
        <fullName evidence="9">Ycf2</fullName>
    </submittedName>
</protein>
<dbReference type="SUPFAM" id="SSF52540">
    <property type="entry name" value="P-loop containing nucleoside triphosphate hydrolases"/>
    <property type="match status" value="1"/>
</dbReference>
<feature type="transmembrane region" description="Helical" evidence="7">
    <location>
        <begin position="73"/>
        <end position="90"/>
    </location>
</feature>
<accession>A0A4Y5P765</accession>
<evidence type="ECO:0000256" key="4">
    <source>
        <dbReference type="ARBA" id="ARBA00022640"/>
    </source>
</evidence>
<keyword evidence="7" id="KW-0472">Membrane</keyword>
<evidence type="ECO:0000256" key="1">
    <source>
        <dbReference type="ARBA" id="ARBA00002329"/>
    </source>
</evidence>
<proteinExistence type="inferred from homology"/>
<keyword evidence="7" id="KW-0812">Transmembrane</keyword>
<reference evidence="9" key="1">
    <citation type="submission" date="2018-03" db="EMBL/GenBank/DDBJ databases">
        <title>Exploring the plastid DNA sequence disparity of liverworts.</title>
        <authorList>
            <person name="Yu Y."/>
            <person name="Liu H."/>
            <person name="Yang J."/>
            <person name="Ma W."/>
            <person name="Pressel S."/>
            <person name="Wu Y."/>
            <person name="Schneider H."/>
        </authorList>
    </citation>
    <scope>NUCLEOTIDE SEQUENCE</scope>
</reference>
<name>A0A4Y5P765_CALFD</name>
<dbReference type="InterPro" id="IPR003959">
    <property type="entry name" value="ATPase_AAA_core"/>
</dbReference>
<dbReference type="PANTHER" id="PTHR33078:SF101">
    <property type="entry name" value="AAA+ ATPASE DOMAIN, ATPASE, AAA-TYPE, CORE"/>
    <property type="match status" value="1"/>
</dbReference>
<dbReference type="GO" id="GO:0016887">
    <property type="term" value="F:ATP hydrolysis activity"/>
    <property type="evidence" value="ECO:0007669"/>
    <property type="project" value="InterPro"/>
</dbReference>
<keyword evidence="9" id="KW-0150">Chloroplast</keyword>
<comment type="function">
    <text evidence="1">Probable ATPase of unknown function. Its presence in a non-photosynthetic plant (Epifagus virginiana) and experiments in tobacco indicate that it has an essential function which is probably not related to photosynthesis.</text>
</comment>
<keyword evidence="5" id="KW-0547">Nucleotide-binding</keyword>
<evidence type="ECO:0000256" key="3">
    <source>
        <dbReference type="ARBA" id="ARBA00009361"/>
    </source>
</evidence>
<dbReference type="CDD" id="cd19505">
    <property type="entry name" value="RecA-like_Ycf2"/>
    <property type="match status" value="1"/>
</dbReference>
<comment type="similarity">
    <text evidence="3">Belongs to the Ycf2 family.</text>
</comment>
<comment type="subcellular location">
    <subcellularLocation>
        <location evidence="2">Plastid</location>
    </subcellularLocation>
</comment>
<sequence>MKQKLPEEKSSDKKLYLNEIGKTKILLDSWAKCSLIKLLIAKFFNKKEIVNSPNFQIITLFIDLRDSKKNKNFIVNSLILFALPVFFSTYCSNSISLVETNNFALRKVHRQNLLSKNYIGIYKKYFQKFNQNFDIFLHNIFRGRKKKLCLYESFNIFTGLNNQIFFEEINHSFRKEMNELIHNPDLSKNFLDYYLSTKENQDYLWARKQILRNLENWGESPESLVQSSFRLKEGRNLYLSNYMKVYLWQFLTKNYRQWDWDKVERKFLTEKTFHYFHSKPNNTKLWLTLENILSDATYKFSKYLAHRTREFNIQIRKGNSLTGGTKKHIDLFDPDYDVSRAFGRNFQFNHFNQFHDSHVYNYNTFDWANRMLYLKYEASSKPVLLERTFLKKSLSLVKGGPKKHFDSPKNILIDNYIRKNLFSERKMKKVNPNSFLFPELLLMDESIRNIISIKIFTRFFENLKKFARSKKNIESDDSKTISWKLRKYHSNFLRNYFLPFNSAYNVIYQNSLFTKGIWYGLRNRYNRLLIRILNSLLLFSELKKKKLLISCLGSKENLLIKTDELNTVMDRSNGNEENPNFFNKMLLMLGENSDKSIKSYCSYYNNLFNKLPVKVLDSGGIYENYIFHKYSISWKRFVRKSFIYNVENAKFQNPGFETSHWLCERENSSETFVPYNLLMKLELVRILKEYFQNSGSKNIEKIFNSLQISTNIRSNDMKQKILSSRASIQNFELNDTNIKNLLDDTSINETINDEIVMDSSTMFYTKNHILLDWIRNRKFFLNSNLKFHFDNSLINFDSNHKENFLVYWKEINTENNIIIYSELLKNFLKYDRLNEISIDKRSQFLGEKEISQIVQSKSNKFSVFEIFTNKFDKTKFRSFHAPCENILERTKFNFPTNSKKDFPEQKKNELEKPETIFTNEKFEIEEIGTGILPDLNNVKIKEYFNILKSETFIRNIKINNLIFQLINKIYVSPIPKYSRFINLGNEIEREILIQTDKVYERSNNIDIFHCFEGNVSVRDDNYTDWFFTSEWWEYNIHIFREILRKRFVIIGSYFEYFLNISIKLVQKNLSNLYKERKSLYTVNLGRKSRFSFEYTEKNIVHFLWSDSYLINNFNNLQWAILSSIAFVFLFYQNSFSIFIGSDCIDLWKYFENIKYLTDTSRAFYFTELLHRNKIQLGRTENLLISFFSNLKHYAKNIRFYLLTKKNLNNWLINNKSLDLSRRKRNLLVQSLITSTRIKEYGFESYFQLKILNNQLFGYQKNPQQGLSYIRYVSKMFEKNLVNSSFHLADKWIFFASLQKIISSQSLQQTKKFDPKFQKIPISLQLGLSWSKGILLIGPVESGRSYLIKNLAADCSVPPLGISINKLMYNKPDIITESWMNILIESLRRLNLTLDLARGMSPCLIWIRNIHELDVNRPTQNIESDPTFLLGILLKHFQINSLGTRTKNNIVMIASTHVPEKVDPSLISPDRLDRILNIRLLNTYQRKNQFPILLKRNNLQLKKNLSYFNEFGSRTLGYNMRDLLALTNEISLIGLTKNESFVYDEIMKLAFHRQVFGSSHTNSKPNHKQNFKILLYKIGRAIIQNIMIEGSTINPLNINNYLWKKNFYYLSKWYLEPSMDDSIIKESTILVHVLVCLAGAAARDSWSLLEKDSHTSISLDKSIENDLDLAFSILETFSSDFPWLETCKTPFFDYGKKEPKIFLTKNFFNIMHSGIFAVANKSIINTQTNSQYESVFSRNKIPNQKICEFKNTAWSPRFWRLNFSRSHLFDWIKRPNDFESFHTLAFIEKKNVDRKNRHGQITGKKKEQLFYERILPRVRKRNVEELESQFENILLEEQFEILGFFGSSTQYQMEYQLDSKQKLFIGKRILWDPTGSFSQNRHFVFSRSEFFTDEEMLRRLYITYGVRREREQSLSSHRIKGFFICRGYNKELINKLSVRWWNQLPTDRRENIHTLKRIEKIGIRLKRPQIFTPVYLYQRWLIENIPGKFSRLDLLTHRDRWIRINKLLLNDSFTYNILLESYQYLFEFFLLNRVLLTQITKMLLRKKWIFQNEIVGMIDNIKKKKN</sequence>
<dbReference type="EMBL" id="MH064514">
    <property type="protein sequence ID" value="QCW59164.1"/>
    <property type="molecule type" value="Genomic_DNA"/>
</dbReference>
<dbReference type="Gene3D" id="1.10.8.60">
    <property type="match status" value="1"/>
</dbReference>
<evidence type="ECO:0000256" key="5">
    <source>
        <dbReference type="ARBA" id="ARBA00022741"/>
    </source>
</evidence>
<keyword evidence="4 9" id="KW-0934">Plastid</keyword>
<dbReference type="Pfam" id="PF00004">
    <property type="entry name" value="AAA"/>
    <property type="match status" value="1"/>
</dbReference>
<dbReference type="Gene3D" id="3.40.50.300">
    <property type="entry name" value="P-loop containing nucleotide triphosphate hydrolases"/>
    <property type="match status" value="1"/>
</dbReference>